<proteinExistence type="predicted"/>
<protein>
    <submittedName>
        <fullName evidence="1">Uncharacterized protein</fullName>
    </submittedName>
</protein>
<name>A0A0F9LB81_9ZZZZ</name>
<dbReference type="AlphaFoldDB" id="A0A0F9LB81"/>
<dbReference type="EMBL" id="LAZR01006643">
    <property type="protein sequence ID" value="KKM90668.1"/>
    <property type="molecule type" value="Genomic_DNA"/>
</dbReference>
<organism evidence="1">
    <name type="scientific">marine sediment metagenome</name>
    <dbReference type="NCBI Taxonomy" id="412755"/>
    <lineage>
        <taxon>unclassified sequences</taxon>
        <taxon>metagenomes</taxon>
        <taxon>ecological metagenomes</taxon>
    </lineage>
</organism>
<sequence>MPSTGFSVSRDGIPIEKLDVATSIQTGIAYDIQIPGLVPFFEEYEAMVRANCNDEQWGNVHYSDKAKAVAFHRLKKIINLHEGDAVEVHRKQKPGQK</sequence>
<comment type="caution">
    <text evidence="1">The sequence shown here is derived from an EMBL/GenBank/DDBJ whole genome shotgun (WGS) entry which is preliminary data.</text>
</comment>
<accession>A0A0F9LB81</accession>
<gene>
    <name evidence="1" type="ORF">LCGC14_1236220</name>
</gene>
<evidence type="ECO:0000313" key="1">
    <source>
        <dbReference type="EMBL" id="KKM90668.1"/>
    </source>
</evidence>
<reference evidence="1" key="1">
    <citation type="journal article" date="2015" name="Nature">
        <title>Complex archaea that bridge the gap between prokaryotes and eukaryotes.</title>
        <authorList>
            <person name="Spang A."/>
            <person name="Saw J.H."/>
            <person name="Jorgensen S.L."/>
            <person name="Zaremba-Niedzwiedzka K."/>
            <person name="Martijn J."/>
            <person name="Lind A.E."/>
            <person name="van Eijk R."/>
            <person name="Schleper C."/>
            <person name="Guy L."/>
            <person name="Ettema T.J."/>
        </authorList>
    </citation>
    <scope>NUCLEOTIDE SEQUENCE</scope>
</reference>